<dbReference type="PRINTS" id="PR00416">
    <property type="entry name" value="EUTPISMRASEI"/>
</dbReference>
<dbReference type="InterPro" id="IPR001631">
    <property type="entry name" value="TopoI"/>
</dbReference>
<dbReference type="Pfam" id="PF01028">
    <property type="entry name" value="Topoisom_I"/>
    <property type="match status" value="1"/>
</dbReference>
<dbReference type="GO" id="GO:0003917">
    <property type="term" value="F:DNA topoisomerase type I (single strand cut, ATP-independent) activity"/>
    <property type="evidence" value="ECO:0007669"/>
    <property type="project" value="UniProtKB-EC"/>
</dbReference>
<dbReference type="GO" id="GO:0006265">
    <property type="term" value="P:DNA topological change"/>
    <property type="evidence" value="ECO:0007669"/>
    <property type="project" value="InterPro"/>
</dbReference>
<dbReference type="RefSeq" id="WP_271426690.1">
    <property type="nucleotide sequence ID" value="NZ_JAQIPB010000001.1"/>
</dbReference>
<keyword evidence="5" id="KW-0238">DNA-binding</keyword>
<reference evidence="10" key="1">
    <citation type="submission" date="2023-01" db="EMBL/GenBank/DDBJ databases">
        <title>Xenophilus mangrovi sp. nov., isolated from soil of Mangrove nature reserve.</title>
        <authorList>
            <person name="Xu S."/>
            <person name="Liu Z."/>
            <person name="Xu Y."/>
        </authorList>
    </citation>
    <scope>NUCLEOTIDE SEQUENCE</scope>
    <source>
        <strain evidence="10">YW8</strain>
    </source>
</reference>
<evidence type="ECO:0000256" key="2">
    <source>
        <dbReference type="ARBA" id="ARBA00006645"/>
    </source>
</evidence>
<dbReference type="Gene3D" id="1.10.132.120">
    <property type="match status" value="1"/>
</dbReference>
<dbReference type="AlphaFoldDB" id="A0AAE3N4M4"/>
<evidence type="ECO:0000256" key="7">
    <source>
        <dbReference type="SAM" id="MobiDB-lite"/>
    </source>
</evidence>
<feature type="region of interest" description="Disordered" evidence="7">
    <location>
        <begin position="366"/>
        <end position="396"/>
    </location>
</feature>
<comment type="caution">
    <text evidence="10">The sequence shown here is derived from an EMBL/GenBank/DDBJ whole genome shotgun (WGS) entry which is preliminary data.</text>
</comment>
<evidence type="ECO:0000256" key="3">
    <source>
        <dbReference type="ARBA" id="ARBA00012891"/>
    </source>
</evidence>
<dbReference type="Gene3D" id="3.90.15.10">
    <property type="entry name" value="Topoisomerase I, Chain A, domain 3"/>
    <property type="match status" value="1"/>
</dbReference>
<sequence>MPAPSRAAAAATLAAQAAEPVTLVYVNPGMPGLRRLGQAPDFRYRDARGRPVRAAAELARIRALAIPPAYQQVWICPLPNGHLQATGRDARGRLQYRYHPAWRASQDAVKFERIEAFGRALPRIRARVQRDLAPATARRPAPPTRTLVLATLVRLLDATRLRVGHESYAQDNGSFGLSTLRNRHARVQGSTLRLRFRGKGGVMHESEVDDPRVARVVRQCQELPGQELFQYVDEQGQTHRVQAGDVNEYLREASGGEFTAKDFRTWHGSVLALELTRLACEASARDAQALPARSAALAIVTAVARQLGNTPAVCRKAYVHPDVLALGESMADDAATLAALWPRLSTPRRPRGLLAAEARLLQFMRQQRIKRSKAPSAKAAQEKKKEDAAKAPRKRA</sequence>
<evidence type="ECO:0000256" key="6">
    <source>
        <dbReference type="ARBA" id="ARBA00023235"/>
    </source>
</evidence>
<evidence type="ECO:0000313" key="10">
    <source>
        <dbReference type="EMBL" id="MDA7415435.1"/>
    </source>
</evidence>
<dbReference type="Pfam" id="PF21338">
    <property type="entry name" value="Top1B_N_bact"/>
    <property type="match status" value="1"/>
</dbReference>
<dbReference type="EMBL" id="JAQIPB010000001">
    <property type="protein sequence ID" value="MDA7415435.1"/>
    <property type="molecule type" value="Genomic_DNA"/>
</dbReference>
<feature type="compositionally biased region" description="Basic and acidic residues" evidence="7">
    <location>
        <begin position="380"/>
        <end position="390"/>
    </location>
</feature>
<organism evidence="10 11">
    <name type="scientific">Xenophilus arseniciresistens</name>
    <dbReference type="NCBI Taxonomy" id="1283306"/>
    <lineage>
        <taxon>Bacteria</taxon>
        <taxon>Pseudomonadati</taxon>
        <taxon>Pseudomonadota</taxon>
        <taxon>Betaproteobacteria</taxon>
        <taxon>Burkholderiales</taxon>
        <taxon>Comamonadaceae</taxon>
        <taxon>Xenophilus</taxon>
    </lineage>
</organism>
<evidence type="ECO:0000256" key="4">
    <source>
        <dbReference type="ARBA" id="ARBA00023029"/>
    </source>
</evidence>
<evidence type="ECO:0000256" key="5">
    <source>
        <dbReference type="ARBA" id="ARBA00023125"/>
    </source>
</evidence>
<dbReference type="SUPFAM" id="SSF56349">
    <property type="entry name" value="DNA breaking-rejoining enzymes"/>
    <property type="match status" value="1"/>
</dbReference>
<dbReference type="EC" id="5.6.2.1" evidence="3"/>
<keyword evidence="4" id="KW-0799">Topoisomerase</keyword>
<dbReference type="PROSITE" id="PS52038">
    <property type="entry name" value="TOPO_IB_2"/>
    <property type="match status" value="1"/>
</dbReference>
<dbReference type="Gene3D" id="3.30.66.10">
    <property type="entry name" value="DNA topoisomerase I domain"/>
    <property type="match status" value="1"/>
</dbReference>
<dbReference type="InterPro" id="IPR011010">
    <property type="entry name" value="DNA_brk_join_enz"/>
</dbReference>
<keyword evidence="11" id="KW-1185">Reference proteome</keyword>
<name>A0AAE3N4M4_9BURK</name>
<comment type="catalytic activity">
    <reaction evidence="1">
        <text>ATP-independent breakage of single-stranded DNA, followed by passage and rejoining.</text>
        <dbReference type="EC" id="5.6.2.1"/>
    </reaction>
</comment>
<feature type="domain" description="DNA topoisomerase IB N-terminal" evidence="9">
    <location>
        <begin position="42"/>
        <end position="89"/>
    </location>
</feature>
<dbReference type="Proteomes" id="UP001212602">
    <property type="component" value="Unassembled WGS sequence"/>
</dbReference>
<evidence type="ECO:0000256" key="1">
    <source>
        <dbReference type="ARBA" id="ARBA00000213"/>
    </source>
</evidence>
<gene>
    <name evidence="10" type="ORF">PGB34_03575</name>
</gene>
<keyword evidence="6" id="KW-0413">Isomerase</keyword>
<evidence type="ECO:0000259" key="9">
    <source>
        <dbReference type="Pfam" id="PF21338"/>
    </source>
</evidence>
<dbReference type="SUPFAM" id="SSF55869">
    <property type="entry name" value="DNA topoisomerase I domain"/>
    <property type="match status" value="1"/>
</dbReference>
<dbReference type="InterPro" id="IPR035447">
    <property type="entry name" value="DNA_topo_I_N_sf"/>
</dbReference>
<dbReference type="InterPro" id="IPR049331">
    <property type="entry name" value="Top1B_N_bact"/>
</dbReference>
<feature type="domain" description="DNA topoisomerase I catalytic core eukaryotic-type" evidence="8">
    <location>
        <begin position="102"/>
        <end position="317"/>
    </location>
</feature>
<protein>
    <recommendedName>
        <fullName evidence="3">DNA topoisomerase</fullName>
        <ecNumber evidence="3">5.6.2.1</ecNumber>
    </recommendedName>
</protein>
<evidence type="ECO:0000313" key="11">
    <source>
        <dbReference type="Proteomes" id="UP001212602"/>
    </source>
</evidence>
<comment type="similarity">
    <text evidence="2">Belongs to the type IB topoisomerase family.</text>
</comment>
<evidence type="ECO:0000259" key="8">
    <source>
        <dbReference type="Pfam" id="PF01028"/>
    </source>
</evidence>
<dbReference type="GO" id="GO:0003677">
    <property type="term" value="F:DNA binding"/>
    <property type="evidence" value="ECO:0007669"/>
    <property type="project" value="UniProtKB-KW"/>
</dbReference>
<proteinExistence type="inferred from homology"/>
<dbReference type="InterPro" id="IPR013500">
    <property type="entry name" value="TopoI_cat_euk"/>
</dbReference>
<dbReference type="InterPro" id="IPR014711">
    <property type="entry name" value="TopoI_cat_a-hlx-sub_euk"/>
</dbReference>
<accession>A0AAE3N4M4</accession>